<name>A0A1G2PT67_9BACT</name>
<proteinExistence type="predicted"/>
<evidence type="ECO:0000313" key="1">
    <source>
        <dbReference type="EMBL" id="OHA51515.1"/>
    </source>
</evidence>
<accession>A0A1G2PT67</accession>
<dbReference type="EMBL" id="MHSW01000021">
    <property type="protein sequence ID" value="OHA51515.1"/>
    <property type="molecule type" value="Genomic_DNA"/>
</dbReference>
<dbReference type="Proteomes" id="UP000176951">
    <property type="component" value="Unassembled WGS sequence"/>
</dbReference>
<evidence type="ECO:0000313" key="2">
    <source>
        <dbReference type="Proteomes" id="UP000176951"/>
    </source>
</evidence>
<organism evidence="1 2">
    <name type="scientific">Candidatus Terrybacteria bacterium RIFCSPLOWO2_01_FULL_40_23</name>
    <dbReference type="NCBI Taxonomy" id="1802366"/>
    <lineage>
        <taxon>Bacteria</taxon>
        <taxon>Candidatus Terryibacteriota</taxon>
    </lineage>
</organism>
<dbReference type="GO" id="GO:0009307">
    <property type="term" value="P:DNA restriction-modification system"/>
    <property type="evidence" value="ECO:0007669"/>
    <property type="project" value="InterPro"/>
</dbReference>
<dbReference type="GO" id="GO:0009036">
    <property type="term" value="F:type II site-specific deoxyribonuclease activity"/>
    <property type="evidence" value="ECO:0007669"/>
    <property type="project" value="InterPro"/>
</dbReference>
<reference evidence="1 2" key="1">
    <citation type="journal article" date="2016" name="Nat. Commun.">
        <title>Thousands of microbial genomes shed light on interconnected biogeochemical processes in an aquifer system.</title>
        <authorList>
            <person name="Anantharaman K."/>
            <person name="Brown C.T."/>
            <person name="Hug L.A."/>
            <person name="Sharon I."/>
            <person name="Castelle C.J."/>
            <person name="Probst A.J."/>
            <person name="Thomas B.C."/>
            <person name="Singh A."/>
            <person name="Wilkins M.J."/>
            <person name="Karaoz U."/>
            <person name="Brodie E.L."/>
            <person name="Williams K.H."/>
            <person name="Hubbard S.S."/>
            <person name="Banfield J.F."/>
        </authorList>
    </citation>
    <scope>NUCLEOTIDE SEQUENCE [LARGE SCALE GENOMIC DNA]</scope>
</reference>
<sequence>MQLTQEQEKELGVYLEDFRKSSMVEDSNVKMPYDAFDDKREAAILDLKKMVLGFLDGDLSSVDFKEKSDAMSRTYPYWGFKGFSGQMQLNQYVNNIDDEAKEKRLKGALELPKTLDEAASKIDVLAEYLTELKTKTDNSKSIPRVNQSFMLSYFWELQNPELYPVFYGSAKNVLENLGFDFKSQKTAGIEYKYFVEICYAIRAFFEDTRGVKEQNHTWFVEHILWHQFKKQNKEVKIETKKDIYTTSKIRAIKGDEESWIPPIIADLEKLALNEETEWTKKRNIKPEKAFETMLRYVFTILGYNVTELGQGRGREPDGVAISTDGHSGYYAIIYDAKAREKDYSIGTGDREIIEYIKNKQKELQKQRVDKVSFLIVSSEFSNSPSLETSLKDIFRVTRVPVILLRAKDLLYIVERKLSNADIDHSQLEDLFLETGILTTDKIVDIFG</sequence>
<comment type="caution">
    <text evidence="1">The sequence shown here is derived from an EMBL/GenBank/DDBJ whole genome shotgun (WGS) entry which is preliminary data.</text>
</comment>
<dbReference type="AlphaFoldDB" id="A0A1G2PT67"/>
<protein>
    <submittedName>
        <fullName evidence="1">Uncharacterized protein</fullName>
    </submittedName>
</protein>
<dbReference type="Gene3D" id="3.40.91.30">
    <property type="match status" value="1"/>
</dbReference>
<gene>
    <name evidence="1" type="ORF">A3A97_03570</name>
</gene>